<dbReference type="GO" id="GO:0051118">
    <property type="term" value="F:glucan endo-1,3-alpha-glucosidase activity"/>
    <property type="evidence" value="ECO:0007669"/>
    <property type="project" value="InterPro"/>
</dbReference>
<feature type="chain" id="PRO_5040254226" description="Mutanase" evidence="2">
    <location>
        <begin position="20"/>
        <end position="1551"/>
    </location>
</feature>
<gene>
    <name evidence="3" type="ORF">CABS02_01283</name>
</gene>
<name>A0A9P9XQN7_9PEZI</name>
<feature type="compositionally biased region" description="Pro residues" evidence="1">
    <location>
        <begin position="1371"/>
        <end position="1389"/>
    </location>
</feature>
<dbReference type="OrthoDB" id="1046782at2759"/>
<dbReference type="Pfam" id="PF03659">
    <property type="entry name" value="Glyco_hydro_71"/>
    <property type="match status" value="1"/>
</dbReference>
<keyword evidence="4" id="KW-1185">Reference proteome</keyword>
<proteinExistence type="predicted"/>
<feature type="region of interest" description="Disordered" evidence="1">
    <location>
        <begin position="1344"/>
        <end position="1390"/>
    </location>
</feature>
<dbReference type="InterPro" id="IPR005197">
    <property type="entry name" value="Glyco_hydro_71"/>
</dbReference>
<feature type="compositionally biased region" description="Acidic residues" evidence="1">
    <location>
        <begin position="1356"/>
        <end position="1368"/>
    </location>
</feature>
<evidence type="ECO:0008006" key="5">
    <source>
        <dbReference type="Google" id="ProtNLM"/>
    </source>
</evidence>
<dbReference type="Gene3D" id="3.20.20.80">
    <property type="entry name" value="Glycosidases"/>
    <property type="match status" value="1"/>
</dbReference>
<evidence type="ECO:0000313" key="4">
    <source>
        <dbReference type="Proteomes" id="UP001056436"/>
    </source>
</evidence>
<evidence type="ECO:0000256" key="1">
    <source>
        <dbReference type="SAM" id="MobiDB-lite"/>
    </source>
</evidence>
<reference evidence="3" key="1">
    <citation type="submission" date="2019-01" db="EMBL/GenBank/DDBJ databases">
        <title>Colletotrichum abscissum LGMF1257.</title>
        <authorList>
            <person name="Baroncelli R."/>
        </authorList>
    </citation>
    <scope>NUCLEOTIDE SEQUENCE</scope>
    <source>
        <strain evidence="3">Ca142</strain>
    </source>
</reference>
<organism evidence="3 4">
    <name type="scientific">Colletotrichum abscissum</name>
    <dbReference type="NCBI Taxonomy" id="1671311"/>
    <lineage>
        <taxon>Eukaryota</taxon>
        <taxon>Fungi</taxon>
        <taxon>Dikarya</taxon>
        <taxon>Ascomycota</taxon>
        <taxon>Pezizomycotina</taxon>
        <taxon>Sordariomycetes</taxon>
        <taxon>Hypocreomycetidae</taxon>
        <taxon>Glomerellales</taxon>
        <taxon>Glomerellaceae</taxon>
        <taxon>Colletotrichum</taxon>
        <taxon>Colletotrichum acutatum species complex</taxon>
    </lineage>
</organism>
<evidence type="ECO:0000256" key="2">
    <source>
        <dbReference type="SAM" id="SignalP"/>
    </source>
</evidence>
<keyword evidence="2" id="KW-0732">Signal</keyword>
<feature type="region of interest" description="Disordered" evidence="1">
    <location>
        <begin position="1482"/>
        <end position="1501"/>
    </location>
</feature>
<dbReference type="EMBL" id="SDAQ01000003">
    <property type="protein sequence ID" value="KAI3558667.1"/>
    <property type="molecule type" value="Genomic_DNA"/>
</dbReference>
<evidence type="ECO:0000313" key="3">
    <source>
        <dbReference type="EMBL" id="KAI3558667.1"/>
    </source>
</evidence>
<dbReference type="CDD" id="cd11577">
    <property type="entry name" value="GH71"/>
    <property type="match status" value="1"/>
</dbReference>
<accession>A0A9P9XQN7</accession>
<sequence length="1551" mass="165659">MRFLCVLALVLTAFRQARAKAVFAHFMVSNAQNYTLSDWADEIKLAQAAHIDAFALNTAYDQGDGPQYDLAFSAASSAGFKLFFSFDYAGNGPWPASTVLSVLNKFKGSSAHFLHNNKPFVSTFEGPGSASDWINIKSQTNCYFVPDWSSLGAKPAMELAGGVADGLFAWSAWPWGNKDMDTFVDASYITYLSGKPYMMPVSPWFYTNLPGYDKNWLWRGDSLWADRWGQVLYVQPEWVEIISWNDYGESHYIGPIKSKALGAMRTGRAPIDFVADMPHDGWREILPFAIDMYVRNTTTIANEKLVFWHRKQPAAACDSGMTTGNTASQLQLEFAPTEVSQDRVFYSAVLGSSASVSVTIGGVTQAGTWSKSPEDGVGLYSGSVPFNGNLGDVVVTISRGGGSSFSGSGSAISTQCGAGGLANWNAWVGSATGGAAADPTPTSMDDLVCINGTSIDNFSGLCSYACSLGYCPLGACLCTAMGKQRVKPKSSGITGYPAAGLNENFSGLCNFDCNLGYCPEGVCDTVPGPLTTPSVSPFSPTACTGGTGPGNFGGLCSYACTFGFCPRNICTCGSTGGLVETPPIVDEVAGSPVEGTQDYGLCAFACPRGYCPPGACVSRDTSGDGGAGGGPPVYINPSVWHDPTPIVSCIPPCVVVLPPYTLSDKTTIEFPPITKTFTEMWDDDTTTTTVVTITFPPVTTTEIPVYNINITNSGVDQVTYTITPSILPTAKVTFTPKVSATKTTSQDPVVIIITSTPVASKTYPVITNQPTKVSFTSTSPPGPTCSVGCGKICLIGCSSCGILGCGGICAGCGPEWTVVGGGTSGEDGDCIGPSCGSKKPDYDSEGNQVCQKDVITTTGTCHNGNYPVFDPLSFTVSCDHAADEAPDYMTECQKNLDKDLDQSVLDALKSQTCCPAAKRQSPLERRQAACGVDPDYPNNPPSNGLYHSVFTCDYSRWPNVCANAQSAIVSRNKSPIMTYAGTNARVGAMEKITEPWYRSKWESGPGMYSPTNPKSAPNAKGEGWGLFGCQVEEYPWGSGNPNRSPNLKRWDEQSVLRLIPTTENGDHGNFLQDWYKEQGRNSLEQAKGLIFSVSFTNGPSGTSDADFYVDADNQNEAKRVNICARPYGVPFLFVNHVSQMNAGERSYDPWWDNKLFDKTTRINVDKKGVTVKTITNQLPSFYCKYPAPGKSYWDDQANAWQPHPNVVRRNRVRGNKWYSCDNYPGYSGPAMMRRSIRGAKRGLTELTPAEVQELARQGANITTSDGRLETIDEPEDEGPEEMVVPAPYHLNPVGAAPPPAKTSHNVSTGLSQTPRRAAAGSFLDPSAFLYLGCGNDDEDNCALVGQDCSDPADNLDPADGDQPIDDTPDPTSTPPPAPEPTPDPVPTPTPTADCAFWDSLVAWQFEIYNIEGWVTDGGKKLKEEEGGCGAMTGWNWEEATSTRGAQVHFYLPFFMADGCVERAIVSAGGPKISCKGSGLGKIAAPSSQSGTPTSADPATKTKTVVYPSPMPLPTSFEDATPITHEPYIPMVWGSSNATASSSTMSAVNPAT</sequence>
<feature type="signal peptide" evidence="2">
    <location>
        <begin position="1"/>
        <end position="19"/>
    </location>
</feature>
<comment type="caution">
    <text evidence="3">The sequence shown here is derived from an EMBL/GenBank/DDBJ whole genome shotgun (WGS) entry which is preliminary data.</text>
</comment>
<protein>
    <recommendedName>
        <fullName evidence="5">Mutanase</fullName>
    </recommendedName>
</protein>
<feature type="compositionally biased region" description="Polar residues" evidence="1">
    <location>
        <begin position="1485"/>
        <end position="1501"/>
    </location>
</feature>
<dbReference type="Proteomes" id="UP001056436">
    <property type="component" value="Unassembled WGS sequence"/>
</dbReference>